<feature type="domain" description="Integrase catalytic" evidence="3">
    <location>
        <begin position="797"/>
        <end position="963"/>
    </location>
</feature>
<comment type="caution">
    <text evidence="4">The sequence shown here is derived from an EMBL/GenBank/DDBJ whole genome shotgun (WGS) entry which is preliminary data.</text>
</comment>
<accession>A0ABQ5DAQ5</accession>
<name>A0ABQ5DAQ5_9ASTR</name>
<keyword evidence="1" id="KW-0378">Hydrolase</keyword>
<evidence type="ECO:0000256" key="1">
    <source>
        <dbReference type="ARBA" id="ARBA00022670"/>
    </source>
</evidence>
<dbReference type="Pfam" id="PF25597">
    <property type="entry name" value="SH3_retrovirus"/>
    <property type="match status" value="1"/>
</dbReference>
<feature type="region of interest" description="Disordered" evidence="2">
    <location>
        <begin position="506"/>
        <end position="571"/>
    </location>
</feature>
<dbReference type="Pfam" id="PF13976">
    <property type="entry name" value="gag_pre-integrs"/>
    <property type="match status" value="1"/>
</dbReference>
<protein>
    <submittedName>
        <fullName evidence="4">Ribonuclease H-like domain-containing protein</fullName>
    </submittedName>
</protein>
<dbReference type="InterPro" id="IPR036397">
    <property type="entry name" value="RNaseH_sf"/>
</dbReference>
<sequence>MAAVNDVSQLINKKGGSYAAIAPKLEPDDIMKSVISCVSAKETWTDLVHSFEGPLDTKENKIMDLKLKHPTKGDAPAKPPTNNHPKYNFQISKSCLSFKRRISSPTKDKDGVYRYFLQPHRQTGLLDRKKKGKLELTANGCFHRSSQTFSWPDDARIWSIQDKECNLKVQKMKPCQEASRGQDFKPVRTEKEALMTMMKITTVKMGLGYGIKSNAEVLGYEEEISRGIFAFRERDAGNNQIPLYSRFKQVEYKGVPHPLSGDYTPREQEDIDDSLYEYGKHGPQPKSPSPTVSNASSIVFSICPSHDSDGELGTVFNANSTVYSSCQSNDSDGEQGPISDHSVQDNPTNIPSIEQVTIATQTTQPQVPEPQQTVDPSCAQHVKTPRQPIRTPVSPSPIPSTHRQNWNQRMERELGAGYSFERKSCFVCGSLSHLIKDCDYYEKKMAREAAFKSTGVIQANVRQATPAWTNTNRVNKANQFTPRPVQLNNIRPNFSTASRTIKTGRVNVNTGKPNVSSGSLHVSSGTHIKSGTSSFNTGKQHVNSGSMYVNSGTKNKSGGSRVNTGKQNVNSGRVHVNTARVTSPVLTNQTSQGSSTEAYEHRGIFDSGCSGRMICNRAHLEDYQELSKVGSVTFGGSKGSISGKGTIRLGNLVFDDVAFVKELGHFNLFSISQICDKKLNVLFTEKECFVVSSDFKMPDENQVLLKVPRQHNMYTFDMKNVDSSQGYTCLLAKASSNEAKLWHRRLGHLNFKNLNKLVKDNLVRGLPSKSFKNDHTCVACQKGKQHKASCKAKIDRYVTHPLHTLHMDLFGPTSVRSINHASYCLVITDDYSRFCWVFFLAKKDETSDILKTFVRQIENQLNQKVKIIRSDNGTEFKNRGMLEFCGEKGIKQEFSNARTPQQNGVAERMNRTLIEAARTMLADSLLPTTFWAEAVNTACYTFNRVRVTKPQNKTPYELLFGHKPILSYIRPFGCHVTILNTLSPLGKFDGKSDEGFLVGYSVNSKAFRVYNLVTKRVEVNLHVNFLEEKPNVQGLGHRWMFDLDYLTDSMNYIPVSLQNQPNPAGSTEVNDIDVQTEEAEELLVVSSTSRTAAGSEHNATKKSHSSKTASSIISTSADDIMVFRKELDALALKHLGPVPTSVPTSTDPINTSSSNLNTAFEEVNTGNMKAVSPSAQKEDEVFSDDNEDWRCLK</sequence>
<evidence type="ECO:0000313" key="4">
    <source>
        <dbReference type="EMBL" id="GJT35950.1"/>
    </source>
</evidence>
<dbReference type="PROSITE" id="PS50994">
    <property type="entry name" value="INTEGRASE"/>
    <property type="match status" value="1"/>
</dbReference>
<dbReference type="InterPro" id="IPR025724">
    <property type="entry name" value="GAG-pre-integrase_dom"/>
</dbReference>
<dbReference type="InterPro" id="IPR001584">
    <property type="entry name" value="Integrase_cat-core"/>
</dbReference>
<dbReference type="EMBL" id="BQNB010015094">
    <property type="protein sequence ID" value="GJT35950.1"/>
    <property type="molecule type" value="Genomic_DNA"/>
</dbReference>
<dbReference type="InterPro" id="IPR039537">
    <property type="entry name" value="Retrotran_Ty1/copia-like"/>
</dbReference>
<keyword evidence="1" id="KW-0645">Protease</keyword>
<reference evidence="4" key="1">
    <citation type="journal article" date="2022" name="Int. J. Mol. Sci.">
        <title>Draft Genome of Tanacetum Coccineum: Genomic Comparison of Closely Related Tanacetum-Family Plants.</title>
        <authorList>
            <person name="Yamashiro T."/>
            <person name="Shiraishi A."/>
            <person name="Nakayama K."/>
            <person name="Satake H."/>
        </authorList>
    </citation>
    <scope>NUCLEOTIDE SEQUENCE</scope>
</reference>
<evidence type="ECO:0000313" key="5">
    <source>
        <dbReference type="Proteomes" id="UP001151760"/>
    </source>
</evidence>
<dbReference type="Pfam" id="PF22936">
    <property type="entry name" value="Pol_BBD"/>
    <property type="match status" value="1"/>
</dbReference>
<organism evidence="4 5">
    <name type="scientific">Tanacetum coccineum</name>
    <dbReference type="NCBI Taxonomy" id="301880"/>
    <lineage>
        <taxon>Eukaryota</taxon>
        <taxon>Viridiplantae</taxon>
        <taxon>Streptophyta</taxon>
        <taxon>Embryophyta</taxon>
        <taxon>Tracheophyta</taxon>
        <taxon>Spermatophyta</taxon>
        <taxon>Magnoliopsida</taxon>
        <taxon>eudicotyledons</taxon>
        <taxon>Gunneridae</taxon>
        <taxon>Pentapetalae</taxon>
        <taxon>asterids</taxon>
        <taxon>campanulids</taxon>
        <taxon>Asterales</taxon>
        <taxon>Asteraceae</taxon>
        <taxon>Asteroideae</taxon>
        <taxon>Anthemideae</taxon>
        <taxon>Anthemidinae</taxon>
        <taxon>Tanacetum</taxon>
    </lineage>
</organism>
<evidence type="ECO:0000256" key="2">
    <source>
        <dbReference type="SAM" id="MobiDB-lite"/>
    </source>
</evidence>
<gene>
    <name evidence="4" type="ORF">Tco_0926369</name>
</gene>
<keyword evidence="5" id="KW-1185">Reference proteome</keyword>
<dbReference type="InterPro" id="IPR054722">
    <property type="entry name" value="PolX-like_BBD"/>
</dbReference>
<dbReference type="PANTHER" id="PTHR42648:SF32">
    <property type="entry name" value="RIBONUCLEASE H-LIKE DOMAIN, GAG-PRE-INTEGRASE DOMAIN PROTEIN-RELATED"/>
    <property type="match status" value="1"/>
</dbReference>
<reference evidence="4" key="2">
    <citation type="submission" date="2022-01" db="EMBL/GenBank/DDBJ databases">
        <authorList>
            <person name="Yamashiro T."/>
            <person name="Shiraishi A."/>
            <person name="Satake H."/>
            <person name="Nakayama K."/>
        </authorList>
    </citation>
    <scope>NUCLEOTIDE SEQUENCE</scope>
</reference>
<evidence type="ECO:0000259" key="3">
    <source>
        <dbReference type="PROSITE" id="PS50994"/>
    </source>
</evidence>
<proteinExistence type="predicted"/>
<feature type="region of interest" description="Disordered" evidence="2">
    <location>
        <begin position="383"/>
        <end position="405"/>
    </location>
</feature>
<feature type="region of interest" description="Disordered" evidence="2">
    <location>
        <begin position="1085"/>
        <end position="1110"/>
    </location>
</feature>
<dbReference type="Gene3D" id="3.30.420.10">
    <property type="entry name" value="Ribonuclease H-like superfamily/Ribonuclease H"/>
    <property type="match status" value="1"/>
</dbReference>
<dbReference type="Pfam" id="PF00665">
    <property type="entry name" value="rve"/>
    <property type="match status" value="1"/>
</dbReference>
<feature type="region of interest" description="Disordered" evidence="2">
    <location>
        <begin position="1163"/>
        <end position="1193"/>
    </location>
</feature>
<dbReference type="PANTHER" id="PTHR42648">
    <property type="entry name" value="TRANSPOSASE, PUTATIVE-RELATED"/>
    <property type="match status" value="1"/>
</dbReference>
<feature type="region of interest" description="Disordered" evidence="2">
    <location>
        <begin position="325"/>
        <end position="349"/>
    </location>
</feature>
<dbReference type="InterPro" id="IPR057670">
    <property type="entry name" value="SH3_retrovirus"/>
</dbReference>
<dbReference type="InterPro" id="IPR012337">
    <property type="entry name" value="RNaseH-like_sf"/>
</dbReference>
<dbReference type="Proteomes" id="UP001151760">
    <property type="component" value="Unassembled WGS sequence"/>
</dbReference>
<dbReference type="SUPFAM" id="SSF53098">
    <property type="entry name" value="Ribonuclease H-like"/>
    <property type="match status" value="1"/>
</dbReference>